<keyword evidence="1" id="KW-0472">Membrane</keyword>
<feature type="domain" description="Low molecular weight protein antigen 6 PH" evidence="2">
    <location>
        <begin position="83"/>
        <end position="153"/>
    </location>
</feature>
<proteinExistence type="predicted"/>
<dbReference type="Pfam" id="PF10756">
    <property type="entry name" value="bPH_6"/>
    <property type="match status" value="1"/>
</dbReference>
<protein>
    <submittedName>
        <fullName evidence="3">PH domain-containing protein</fullName>
    </submittedName>
</protein>
<evidence type="ECO:0000259" key="2">
    <source>
        <dbReference type="Pfam" id="PF10756"/>
    </source>
</evidence>
<name>A0ABV8DS72_9NOCA</name>
<accession>A0ABV8DS72</accession>
<comment type="caution">
    <text evidence="3">The sequence shown here is derived from an EMBL/GenBank/DDBJ whole genome shotgun (WGS) entry which is preliminary data.</text>
</comment>
<keyword evidence="1" id="KW-0812">Transmembrane</keyword>
<dbReference type="Proteomes" id="UP001595696">
    <property type="component" value="Unassembled WGS sequence"/>
</dbReference>
<keyword evidence="1" id="KW-1133">Transmembrane helix</keyword>
<dbReference type="RefSeq" id="WP_378612682.1">
    <property type="nucleotide sequence ID" value="NZ_JBHSAX010000013.1"/>
</dbReference>
<gene>
    <name evidence="3" type="ORF">ACFO0B_13160</name>
</gene>
<sequence length="161" mass="17789">MPVVRIRRRAAAAAPEPDWDFEVRPRKAVRTARIVAVVLLILFVIAGTGMRNAFTGVNFRLIDQIAMIAIGVLAALTTLLLTRPRVRVGPSGVTVRNVLGDSRFGWEHVRGVSFPDRKAWARLELAHDEYVPMLAVRANDGQHAVDALDRIRELGAKYTAA</sequence>
<evidence type="ECO:0000313" key="3">
    <source>
        <dbReference type="EMBL" id="MFC3962937.1"/>
    </source>
</evidence>
<reference evidence="4" key="1">
    <citation type="journal article" date="2019" name="Int. J. Syst. Evol. Microbiol.">
        <title>The Global Catalogue of Microorganisms (GCM) 10K type strain sequencing project: providing services to taxonomists for standard genome sequencing and annotation.</title>
        <authorList>
            <consortium name="The Broad Institute Genomics Platform"/>
            <consortium name="The Broad Institute Genome Sequencing Center for Infectious Disease"/>
            <person name="Wu L."/>
            <person name="Ma J."/>
        </authorList>
    </citation>
    <scope>NUCLEOTIDE SEQUENCE [LARGE SCALE GENOMIC DNA]</scope>
    <source>
        <strain evidence="4">CGMCC 4.7330</strain>
    </source>
</reference>
<dbReference type="InterPro" id="IPR019692">
    <property type="entry name" value="CFP-6_PH"/>
</dbReference>
<organism evidence="3 4">
    <name type="scientific">Nocardia jiangsuensis</name>
    <dbReference type="NCBI Taxonomy" id="1691563"/>
    <lineage>
        <taxon>Bacteria</taxon>
        <taxon>Bacillati</taxon>
        <taxon>Actinomycetota</taxon>
        <taxon>Actinomycetes</taxon>
        <taxon>Mycobacteriales</taxon>
        <taxon>Nocardiaceae</taxon>
        <taxon>Nocardia</taxon>
    </lineage>
</organism>
<dbReference type="EMBL" id="JBHSAX010000013">
    <property type="protein sequence ID" value="MFC3962937.1"/>
    <property type="molecule type" value="Genomic_DNA"/>
</dbReference>
<feature type="transmembrane region" description="Helical" evidence="1">
    <location>
        <begin position="34"/>
        <end position="53"/>
    </location>
</feature>
<feature type="transmembrane region" description="Helical" evidence="1">
    <location>
        <begin position="65"/>
        <end position="82"/>
    </location>
</feature>
<evidence type="ECO:0000313" key="4">
    <source>
        <dbReference type="Proteomes" id="UP001595696"/>
    </source>
</evidence>
<evidence type="ECO:0000256" key="1">
    <source>
        <dbReference type="SAM" id="Phobius"/>
    </source>
</evidence>
<keyword evidence="4" id="KW-1185">Reference proteome</keyword>